<protein>
    <submittedName>
        <fullName evidence="1">Uncharacterized protein</fullName>
    </submittedName>
</protein>
<gene>
    <name evidence="1" type="ORF">METZ01_LOCUS441259</name>
</gene>
<evidence type="ECO:0000313" key="1">
    <source>
        <dbReference type="EMBL" id="SVD88405.1"/>
    </source>
</evidence>
<dbReference type="AlphaFoldDB" id="A0A382Z010"/>
<organism evidence="1">
    <name type="scientific">marine metagenome</name>
    <dbReference type="NCBI Taxonomy" id="408172"/>
    <lineage>
        <taxon>unclassified sequences</taxon>
        <taxon>metagenomes</taxon>
        <taxon>ecological metagenomes</taxon>
    </lineage>
</organism>
<proteinExistence type="predicted"/>
<accession>A0A382Z010</accession>
<reference evidence="1" key="1">
    <citation type="submission" date="2018-05" db="EMBL/GenBank/DDBJ databases">
        <authorList>
            <person name="Lanie J.A."/>
            <person name="Ng W.-L."/>
            <person name="Kazmierczak K.M."/>
            <person name="Andrzejewski T.M."/>
            <person name="Davidsen T.M."/>
            <person name="Wayne K.J."/>
            <person name="Tettelin H."/>
            <person name="Glass J.I."/>
            <person name="Rusch D."/>
            <person name="Podicherti R."/>
            <person name="Tsui H.-C.T."/>
            <person name="Winkler M.E."/>
        </authorList>
    </citation>
    <scope>NUCLEOTIDE SEQUENCE</scope>
</reference>
<dbReference type="EMBL" id="UINC01179629">
    <property type="protein sequence ID" value="SVD88405.1"/>
    <property type="molecule type" value="Genomic_DNA"/>
</dbReference>
<name>A0A382Z010_9ZZZZ</name>
<sequence>MKFVMPSNSLLVVAVAVGILAALPMFVVLAAQGQITEVNPSGISSVQGIVSVGDPDDSRDLKILAKASGK</sequence>